<feature type="transmembrane region" description="Helical" evidence="1">
    <location>
        <begin position="55"/>
        <end position="73"/>
    </location>
</feature>
<keyword evidence="1" id="KW-0472">Membrane</keyword>
<comment type="caution">
    <text evidence="2">The sequence shown here is derived from an EMBL/GenBank/DDBJ whole genome shotgun (WGS) entry which is preliminary data.</text>
</comment>
<evidence type="ECO:0000313" key="2">
    <source>
        <dbReference type="EMBL" id="PPA69009.1"/>
    </source>
</evidence>
<evidence type="ECO:0000256" key="1">
    <source>
        <dbReference type="SAM" id="Phobius"/>
    </source>
</evidence>
<sequence length="89" mass="10937">MFTIFSSLYNEREKIENKKTYIIYEITYLSNESFINLPHLLVRRQYILGQFQYKLLFRIFQLIFLKFLFFLFLRKNKGSHKRGSLTLTI</sequence>
<keyword evidence="1" id="KW-0812">Transmembrane</keyword>
<dbReference type="AlphaFoldDB" id="A0A2S5G7P9"/>
<dbReference type="EMBL" id="PREZ01000007">
    <property type="protein sequence ID" value="PPA69009.1"/>
    <property type="molecule type" value="Genomic_DNA"/>
</dbReference>
<reference evidence="2 3" key="1">
    <citation type="submission" date="2018-02" db="EMBL/GenBank/DDBJ databases">
        <title>Jeotgalibacillus proteolyticum sp. nov. a protease producing bacterium isolated from ocean sediments of Laizhou Bay.</title>
        <authorList>
            <person name="Li Y."/>
        </authorList>
    </citation>
    <scope>NUCLEOTIDE SEQUENCE [LARGE SCALE GENOMIC DNA]</scope>
    <source>
        <strain evidence="2 3">22-7</strain>
    </source>
</reference>
<name>A0A2S5G7P9_9BACL</name>
<accession>A0A2S5G7P9</accession>
<evidence type="ECO:0000313" key="3">
    <source>
        <dbReference type="Proteomes" id="UP000239047"/>
    </source>
</evidence>
<gene>
    <name evidence="2" type="ORF">C4B60_16965</name>
</gene>
<keyword evidence="1" id="KW-1133">Transmembrane helix</keyword>
<protein>
    <submittedName>
        <fullName evidence="2">Uncharacterized protein</fullName>
    </submittedName>
</protein>
<proteinExistence type="predicted"/>
<organism evidence="2 3">
    <name type="scientific">Jeotgalibacillus proteolyticus</name>
    <dbReference type="NCBI Taxonomy" id="2082395"/>
    <lineage>
        <taxon>Bacteria</taxon>
        <taxon>Bacillati</taxon>
        <taxon>Bacillota</taxon>
        <taxon>Bacilli</taxon>
        <taxon>Bacillales</taxon>
        <taxon>Caryophanaceae</taxon>
        <taxon>Jeotgalibacillus</taxon>
    </lineage>
</organism>
<dbReference type="Proteomes" id="UP000239047">
    <property type="component" value="Unassembled WGS sequence"/>
</dbReference>
<keyword evidence="3" id="KW-1185">Reference proteome</keyword>